<sequence>MSFLRSFKGLLLGLLLVVAYSSFIIDIIMILKVRHYSNDRPPAVIALLVSSLLQAMYCLYLLMTGGKGKKNSAGNVLALTSFFAAFTFGSIVATTVLRHHTQYCNQTIPDNSDLCGVLRGTEGLGWALFGFNLLYLALLPVLVSTGGKWTSPLTELPYEHKYEEEKADANGH</sequence>
<dbReference type="KEGG" id="ksn:43586797"/>
<dbReference type="Proteomes" id="UP000322225">
    <property type="component" value="Chromosome 2"/>
</dbReference>
<reference evidence="2" key="2">
    <citation type="submission" date="2024-01" db="EMBL/GenBank/DDBJ databases">
        <title>Comparative genomics of Cryptococcus and Kwoniella reveals pathogenesis evolution and contrasting modes of karyotype evolution via chromosome fusion or intercentromeric recombination.</title>
        <authorList>
            <person name="Coelho M.A."/>
            <person name="David-Palma M."/>
            <person name="Shea T."/>
            <person name="Bowers K."/>
            <person name="McGinley-Smith S."/>
            <person name="Mohammad A.W."/>
            <person name="Gnirke A."/>
            <person name="Yurkov A.M."/>
            <person name="Nowrousian M."/>
            <person name="Sun S."/>
            <person name="Cuomo C.A."/>
            <person name="Heitman J."/>
        </authorList>
    </citation>
    <scope>NUCLEOTIDE SEQUENCE</scope>
    <source>
        <strain evidence="2">CBS 12478</strain>
    </source>
</reference>
<protein>
    <recommendedName>
        <fullName evidence="4">MARVEL domain-containing protein</fullName>
    </recommendedName>
</protein>
<feature type="transmembrane region" description="Helical" evidence="1">
    <location>
        <begin position="75"/>
        <end position="97"/>
    </location>
</feature>
<evidence type="ECO:0000256" key="1">
    <source>
        <dbReference type="SAM" id="Phobius"/>
    </source>
</evidence>
<feature type="transmembrane region" description="Helical" evidence="1">
    <location>
        <begin position="124"/>
        <end position="143"/>
    </location>
</feature>
<keyword evidence="1" id="KW-1133">Transmembrane helix</keyword>
<dbReference type="GeneID" id="43586797"/>
<organism evidence="2 3">
    <name type="scientific">Kwoniella shandongensis</name>
    <dbReference type="NCBI Taxonomy" id="1734106"/>
    <lineage>
        <taxon>Eukaryota</taxon>
        <taxon>Fungi</taxon>
        <taxon>Dikarya</taxon>
        <taxon>Basidiomycota</taxon>
        <taxon>Agaricomycotina</taxon>
        <taxon>Tremellomycetes</taxon>
        <taxon>Tremellales</taxon>
        <taxon>Cryptococcaceae</taxon>
        <taxon>Kwoniella</taxon>
    </lineage>
</organism>
<proteinExistence type="predicted"/>
<keyword evidence="3" id="KW-1185">Reference proteome</keyword>
<evidence type="ECO:0000313" key="2">
    <source>
        <dbReference type="EMBL" id="WWD16600.1"/>
    </source>
</evidence>
<keyword evidence="1" id="KW-0812">Transmembrane</keyword>
<feature type="transmembrane region" description="Helical" evidence="1">
    <location>
        <begin position="43"/>
        <end position="63"/>
    </location>
</feature>
<gene>
    <name evidence="2" type="ORF">CI109_101028</name>
</gene>
<dbReference type="EMBL" id="CP144052">
    <property type="protein sequence ID" value="WWD16600.1"/>
    <property type="molecule type" value="Genomic_DNA"/>
</dbReference>
<evidence type="ECO:0008006" key="4">
    <source>
        <dbReference type="Google" id="ProtNLM"/>
    </source>
</evidence>
<dbReference type="AlphaFoldDB" id="A0AAJ8MUJ2"/>
<name>A0AAJ8MUJ2_9TREE</name>
<keyword evidence="1" id="KW-0472">Membrane</keyword>
<feature type="transmembrane region" description="Helical" evidence="1">
    <location>
        <begin position="12"/>
        <end position="31"/>
    </location>
</feature>
<evidence type="ECO:0000313" key="3">
    <source>
        <dbReference type="Proteomes" id="UP000322225"/>
    </source>
</evidence>
<accession>A0AAJ8MUJ2</accession>
<dbReference type="RefSeq" id="XP_031863021.2">
    <property type="nucleotide sequence ID" value="XM_032002682.2"/>
</dbReference>
<reference evidence="2" key="1">
    <citation type="submission" date="2017-08" db="EMBL/GenBank/DDBJ databases">
        <authorList>
            <person name="Cuomo C."/>
            <person name="Billmyre B."/>
            <person name="Heitman J."/>
        </authorList>
    </citation>
    <scope>NUCLEOTIDE SEQUENCE</scope>
    <source>
        <strain evidence="2">CBS 12478</strain>
    </source>
</reference>